<sequence>MKNDINYENLIDDVTEAIKKFNLVIFIGAGVSIAQGYPNWNNYIEHLIKYWQGQVLSVSGEKSLGRERHIVFDLISKSSISNKRKVDLVNYELKKVFGEDFEKRRLDFEKGYFKNLLPYSIVNKTVESLASLNAIFITSNYDYEIENHIKRLNNSVVTINDLNEFVKNKDGKLQFGDVLHIHGTPDCDVNYFVSSSADYSKTYLKNRKNFENLVTWFKKTKPTVLFIGAGLEEDEILSLLCEDSKNYALMKSENTGNQRADEHFRDVIEEFFSSENHTQIIWYGKNYEDLPIFVEKLVSNINDKLGIHAYRKDWNNLLNPSLKQEDYNKSLNNISSNFKYLSSLLNKVIENNNDDLSRLLLNGLLQGKNVKTIESNSFSIFWTFIAKNIEKLSDNDWEVIYKILSEGYQNYFIDDVFFVYNYAKENKISSFTNNKLNELRKIISRDEDIVNSSFNKDRTLLGYWLVSTFEQQNRDLYLEEDGDIEVSLNTECVNKLTSILNASEFLRYNYYSINYQLEEYGNVEFIYKLMKSRRLFIGEKEFLESASEDLLSTKLIQKLLVQLDNETNLDLEFIKRLIDKIDFSDNHFGEELNIFIKEHRSIIREKNIEIPEKPYRNWISSLEGGFVSQFSYLTQENLLEYDESRVLEILVNAEKEQRGSSILEEKTINETEKFLITVLKESNEISKKVSDLLKKHIDDLYPKYKRLYVNIISSPEIEENFRNIVREKYLKKFNKESFDSNDRKFFEYHIKQQNTDIDIFEKLLSIDANKLSSSRDDNNQLDMFHYVNSELGIYLQCLISLFNQHPGYTPQIIQKIDSVDDFAYKELAQGILLYVYDWRVINITYHTFLGFSYSHSVIDTEVVSIFKDVVKNILKEKIKDNQILDRIYLVALDSVDPTIDSFSLSKNNYSQMINIIFTEDYEFRYSKEWLRELFQQSSRVNYLETISNLFYREDLKKDKLDLFINEFDKYVVNYSFKLSLHRIKYNLNRENSEHFDLIRDFFLVLLKHDKLENDIFYFETVKSILPQLSSKERLDVLREIQRQSNCTPPEIEKVQRIIENLNVQE</sequence>
<dbReference type="InterPro" id="IPR029035">
    <property type="entry name" value="DHS-like_NAD/FAD-binding_dom"/>
</dbReference>
<dbReference type="RefSeq" id="WP_084943381.1">
    <property type="nucleotide sequence ID" value="NZ_NCUJ01000018.1"/>
</dbReference>
<accession>A0A1X1GVX2</accession>
<reference evidence="1 2" key="1">
    <citation type="journal article" date="2016" name="Eur. J. Clin. Microbiol. Infect. Dis.">
        <title>Whole genome sequencing as a tool for phylogenetic analysis of clinical strains of Mitis group streptococci.</title>
        <authorList>
            <person name="Rasmussen L.H."/>
            <person name="Dargis R."/>
            <person name="Hojholt K."/>
            <person name="Christensen J.J."/>
            <person name="Skovgaard O."/>
            <person name="Justesen U.S."/>
            <person name="Rosenvinge F.S."/>
            <person name="Moser C."/>
            <person name="Lukjancenko O."/>
            <person name="Rasmussen S."/>
            <person name="Nielsen X.C."/>
        </authorList>
    </citation>
    <scope>NUCLEOTIDE SEQUENCE [LARGE SCALE GENOMIC DNA]</scope>
    <source>
        <strain evidence="1 2">RH_8610_08</strain>
    </source>
</reference>
<dbReference type="Proteomes" id="UP000193768">
    <property type="component" value="Unassembled WGS sequence"/>
</dbReference>
<gene>
    <name evidence="1" type="ORF">B7722_06070</name>
</gene>
<dbReference type="SUPFAM" id="SSF52467">
    <property type="entry name" value="DHS-like NAD/FAD-binding domain"/>
    <property type="match status" value="1"/>
</dbReference>
<dbReference type="AlphaFoldDB" id="A0A1X1GVX2"/>
<proteinExistence type="predicted"/>
<evidence type="ECO:0000313" key="1">
    <source>
        <dbReference type="EMBL" id="ORO50843.1"/>
    </source>
</evidence>
<comment type="caution">
    <text evidence="1">The sequence shown here is derived from an EMBL/GenBank/DDBJ whole genome shotgun (WGS) entry which is preliminary data.</text>
</comment>
<evidence type="ECO:0000313" key="2">
    <source>
        <dbReference type="Proteomes" id="UP000193768"/>
    </source>
</evidence>
<name>A0A1X1GVX2_STROR</name>
<dbReference type="EMBL" id="NCUJ01000018">
    <property type="protein sequence ID" value="ORO50843.1"/>
    <property type="molecule type" value="Genomic_DNA"/>
</dbReference>
<organism evidence="1 2">
    <name type="scientific">Streptococcus oralis subsp. oralis</name>
    <dbReference type="NCBI Taxonomy" id="1891914"/>
    <lineage>
        <taxon>Bacteria</taxon>
        <taxon>Bacillati</taxon>
        <taxon>Bacillota</taxon>
        <taxon>Bacilli</taxon>
        <taxon>Lactobacillales</taxon>
        <taxon>Streptococcaceae</taxon>
        <taxon>Streptococcus</taxon>
    </lineage>
</organism>
<protein>
    <recommendedName>
        <fullName evidence="3">SIR2-like domain-containing protein</fullName>
    </recommendedName>
</protein>
<evidence type="ECO:0008006" key="3">
    <source>
        <dbReference type="Google" id="ProtNLM"/>
    </source>
</evidence>